<comment type="subcellular location">
    <subcellularLocation>
        <location evidence="1">Membrane</location>
        <topology evidence="1">Multi-pass membrane protein</topology>
    </subcellularLocation>
</comment>
<accession>A0A9Q3DGB0</accession>
<dbReference type="OrthoDB" id="297496at2759"/>
<evidence type="ECO:0000256" key="9">
    <source>
        <dbReference type="SAM" id="MobiDB-lite"/>
    </source>
</evidence>
<dbReference type="Gene3D" id="1.10.287.70">
    <property type="match status" value="2"/>
</dbReference>
<dbReference type="PANTHER" id="PTHR11003:SF342">
    <property type="entry name" value="OUTWARD-RECTIFIER POTASSIUM CHANNEL TOK1"/>
    <property type="match status" value="1"/>
</dbReference>
<dbReference type="SUPFAM" id="SSF81324">
    <property type="entry name" value="Voltage-gated potassium channels"/>
    <property type="match status" value="2"/>
</dbReference>
<dbReference type="PANTHER" id="PTHR11003">
    <property type="entry name" value="POTASSIUM CHANNEL, SUBFAMILY K"/>
    <property type="match status" value="1"/>
</dbReference>
<dbReference type="GO" id="GO:0022841">
    <property type="term" value="F:potassium ion leak channel activity"/>
    <property type="evidence" value="ECO:0007669"/>
    <property type="project" value="TreeGrafter"/>
</dbReference>
<evidence type="ECO:0000256" key="3">
    <source>
        <dbReference type="ARBA" id="ARBA00022692"/>
    </source>
</evidence>
<evidence type="ECO:0000256" key="7">
    <source>
        <dbReference type="ARBA" id="ARBA00023303"/>
    </source>
</evidence>
<evidence type="ECO:0000256" key="8">
    <source>
        <dbReference type="RuleBase" id="RU003857"/>
    </source>
</evidence>
<dbReference type="InterPro" id="IPR003280">
    <property type="entry name" value="2pore_dom_K_chnl"/>
</dbReference>
<evidence type="ECO:0000256" key="1">
    <source>
        <dbReference type="ARBA" id="ARBA00004141"/>
    </source>
</evidence>
<evidence type="ECO:0000256" key="2">
    <source>
        <dbReference type="ARBA" id="ARBA00022448"/>
    </source>
</evidence>
<dbReference type="Pfam" id="PF07885">
    <property type="entry name" value="Ion_trans_2"/>
    <property type="match status" value="2"/>
</dbReference>
<dbReference type="InterPro" id="IPR013099">
    <property type="entry name" value="K_chnl_dom"/>
</dbReference>
<keyword evidence="6 10" id="KW-0472">Membrane</keyword>
<sequence>MLCNTALFLDYVRVENFQAQGEFDCRFNSSMKRKSEKFLPIGSGLTTRQRTLIIVSMSLILYIGFGAMTLSWLESGKLKFSNALYFCVCTVTTLGFGDITPTQIVSRIFIFFYTIGGVILLALTVSTTRDTIFEVFESFYRSRRRVMVQRFRDKRLYKEFPPISMPMLERSLCHVTENEFSDGNTRSETRSSLGARWLSFWSSPFRKTLKKDWRSNVHHEGNILHHDAMEPYKSFEKNIFREEVKDLRTRVIVAGTFFACFWVLGGVVFKFTEGWTFGESFYFTYVAFLTLGYGDYTVSSLGGRAFFTAWALLGIGNMTLLLAVLTQVWELKYKRAIGKRGIVCSTTSQFELATKNKETLGSWEYQQSSDVDIDRTADMLVEAAKEFSKHSHFWMEGKSGEPPAGLLKLLKDTKDVEGLERISGKHGLIEAITSSERRQKLFLISFAKSFEALTERTSEVKRIMKSQQDEIITLKHLVQSWEDENKLLIKRPQSHSECSSAAQASAQASAFGKR</sequence>
<name>A0A9Q3DGB0_9BASI</name>
<reference evidence="12" key="1">
    <citation type="submission" date="2021-03" db="EMBL/GenBank/DDBJ databases">
        <title>Draft genome sequence of rust myrtle Austropuccinia psidii MF-1, a brazilian biotype.</title>
        <authorList>
            <person name="Quecine M.C."/>
            <person name="Pachon D.M.R."/>
            <person name="Bonatelli M.L."/>
            <person name="Correr F.H."/>
            <person name="Franceschini L.M."/>
            <person name="Leite T.F."/>
            <person name="Margarido G.R.A."/>
            <person name="Almeida C.A."/>
            <person name="Ferrarezi J.A."/>
            <person name="Labate C.A."/>
        </authorList>
    </citation>
    <scope>NUCLEOTIDE SEQUENCE</scope>
    <source>
        <strain evidence="12">MF-1</strain>
    </source>
</reference>
<dbReference type="GO" id="GO:0030322">
    <property type="term" value="P:stabilization of membrane potential"/>
    <property type="evidence" value="ECO:0007669"/>
    <property type="project" value="TreeGrafter"/>
</dbReference>
<dbReference type="EMBL" id="AVOT02016183">
    <property type="protein sequence ID" value="MBW0501168.1"/>
    <property type="molecule type" value="Genomic_DNA"/>
</dbReference>
<comment type="caution">
    <text evidence="12">The sequence shown here is derived from an EMBL/GenBank/DDBJ whole genome shotgun (WGS) entry which is preliminary data.</text>
</comment>
<feature type="transmembrane region" description="Helical" evidence="10">
    <location>
        <begin position="281"/>
        <end position="298"/>
    </location>
</feature>
<feature type="region of interest" description="Disordered" evidence="9">
    <location>
        <begin position="493"/>
        <end position="514"/>
    </location>
</feature>
<evidence type="ECO:0000256" key="10">
    <source>
        <dbReference type="SAM" id="Phobius"/>
    </source>
</evidence>
<proteinExistence type="inferred from homology"/>
<dbReference type="Proteomes" id="UP000765509">
    <property type="component" value="Unassembled WGS sequence"/>
</dbReference>
<feature type="compositionally biased region" description="Low complexity" evidence="9">
    <location>
        <begin position="495"/>
        <end position="514"/>
    </location>
</feature>
<comment type="similarity">
    <text evidence="8">Belongs to the two pore domain potassium channel (TC 1.A.1.8) family.</text>
</comment>
<dbReference type="GO" id="GO:0015271">
    <property type="term" value="F:outward rectifier potassium channel activity"/>
    <property type="evidence" value="ECO:0007669"/>
    <property type="project" value="TreeGrafter"/>
</dbReference>
<gene>
    <name evidence="12" type="ORF">O181_040883</name>
</gene>
<evidence type="ECO:0000259" key="11">
    <source>
        <dbReference type="Pfam" id="PF07885"/>
    </source>
</evidence>
<dbReference type="GO" id="GO:0005886">
    <property type="term" value="C:plasma membrane"/>
    <property type="evidence" value="ECO:0007669"/>
    <property type="project" value="TreeGrafter"/>
</dbReference>
<feature type="domain" description="Potassium channel" evidence="11">
    <location>
        <begin position="259"/>
        <end position="328"/>
    </location>
</feature>
<evidence type="ECO:0000313" key="13">
    <source>
        <dbReference type="Proteomes" id="UP000765509"/>
    </source>
</evidence>
<keyword evidence="3 8" id="KW-0812">Transmembrane</keyword>
<keyword evidence="4 10" id="KW-1133">Transmembrane helix</keyword>
<keyword evidence="2 8" id="KW-0813">Transport</keyword>
<feature type="transmembrane region" description="Helical" evidence="10">
    <location>
        <begin position="251"/>
        <end position="269"/>
    </location>
</feature>
<evidence type="ECO:0000313" key="12">
    <source>
        <dbReference type="EMBL" id="MBW0501168.1"/>
    </source>
</evidence>
<dbReference type="AlphaFoldDB" id="A0A9Q3DGB0"/>
<feature type="domain" description="Potassium channel" evidence="11">
    <location>
        <begin position="62"/>
        <end position="133"/>
    </location>
</feature>
<feature type="transmembrane region" description="Helical" evidence="10">
    <location>
        <begin position="305"/>
        <end position="329"/>
    </location>
</feature>
<evidence type="ECO:0000256" key="5">
    <source>
        <dbReference type="ARBA" id="ARBA00023065"/>
    </source>
</evidence>
<keyword evidence="7 8" id="KW-0407">Ion channel</keyword>
<feature type="transmembrane region" description="Helical" evidence="10">
    <location>
        <begin position="52"/>
        <end position="73"/>
    </location>
</feature>
<keyword evidence="13" id="KW-1185">Reference proteome</keyword>
<protein>
    <recommendedName>
        <fullName evidence="11">Potassium channel domain-containing protein</fullName>
    </recommendedName>
</protein>
<evidence type="ECO:0000256" key="4">
    <source>
        <dbReference type="ARBA" id="ARBA00022989"/>
    </source>
</evidence>
<feature type="transmembrane region" description="Helical" evidence="10">
    <location>
        <begin position="104"/>
        <end position="123"/>
    </location>
</feature>
<keyword evidence="5 8" id="KW-0406">Ion transport</keyword>
<feature type="transmembrane region" description="Helical" evidence="10">
    <location>
        <begin position="80"/>
        <end position="98"/>
    </location>
</feature>
<dbReference type="PRINTS" id="PR01333">
    <property type="entry name" value="2POREKCHANEL"/>
</dbReference>
<evidence type="ECO:0000256" key="6">
    <source>
        <dbReference type="ARBA" id="ARBA00023136"/>
    </source>
</evidence>
<organism evidence="12 13">
    <name type="scientific">Austropuccinia psidii MF-1</name>
    <dbReference type="NCBI Taxonomy" id="1389203"/>
    <lineage>
        <taxon>Eukaryota</taxon>
        <taxon>Fungi</taxon>
        <taxon>Dikarya</taxon>
        <taxon>Basidiomycota</taxon>
        <taxon>Pucciniomycotina</taxon>
        <taxon>Pucciniomycetes</taxon>
        <taxon>Pucciniales</taxon>
        <taxon>Sphaerophragmiaceae</taxon>
        <taxon>Austropuccinia</taxon>
    </lineage>
</organism>